<sequence>MFYTPNRTSLRGVPLPLPLKELSYNHGRGFPFGTAGQRRGISFIRDDDKGHGCLKLLHLEISDVRLPGYDDETGAPSFRVDNWVLTKWSNTRMTDSYEDWHQDMLQGSDIIIDDPAISHVLDSSGLLPEQLALHNLPMSQPALCSLNNDEEEVVYLVARKKYGHLGAWAVVVDMKNGKVQAVEKFGDQKQLDSEVIYCPSIISKYMDPATTPGFLFPFSSKEIHKEQLHVEPKPIGKDDEERNIEAGAVETRGWNDGV</sequence>
<proteinExistence type="predicted"/>
<organism evidence="2 3">
    <name type="scientific">Panicum miliaceum</name>
    <name type="common">Proso millet</name>
    <name type="synonym">Broomcorn millet</name>
    <dbReference type="NCBI Taxonomy" id="4540"/>
    <lineage>
        <taxon>Eukaryota</taxon>
        <taxon>Viridiplantae</taxon>
        <taxon>Streptophyta</taxon>
        <taxon>Embryophyta</taxon>
        <taxon>Tracheophyta</taxon>
        <taxon>Spermatophyta</taxon>
        <taxon>Magnoliopsida</taxon>
        <taxon>Liliopsida</taxon>
        <taxon>Poales</taxon>
        <taxon>Poaceae</taxon>
        <taxon>PACMAD clade</taxon>
        <taxon>Panicoideae</taxon>
        <taxon>Panicodae</taxon>
        <taxon>Paniceae</taxon>
        <taxon>Panicinae</taxon>
        <taxon>Panicum</taxon>
        <taxon>Panicum sect. Panicum</taxon>
    </lineage>
</organism>
<evidence type="ECO:0000259" key="1">
    <source>
        <dbReference type="Pfam" id="PF07762"/>
    </source>
</evidence>
<comment type="caution">
    <text evidence="2">The sequence shown here is derived from an EMBL/GenBank/DDBJ whole genome shotgun (WGS) entry which is preliminary data.</text>
</comment>
<gene>
    <name evidence="2" type="ORF">C2845_PM02G46940</name>
</gene>
<feature type="domain" description="DUF1618" evidence="1">
    <location>
        <begin position="7"/>
        <end position="155"/>
    </location>
</feature>
<dbReference type="Proteomes" id="UP000275267">
    <property type="component" value="Unassembled WGS sequence"/>
</dbReference>
<dbReference type="Pfam" id="PF07762">
    <property type="entry name" value="DUF1618"/>
    <property type="match status" value="1"/>
</dbReference>
<name>A0A3L6S7I7_PANMI</name>
<reference evidence="3" key="1">
    <citation type="journal article" date="2019" name="Nat. Commun.">
        <title>The genome of broomcorn millet.</title>
        <authorList>
            <person name="Zou C."/>
            <person name="Miki D."/>
            <person name="Li D."/>
            <person name="Tang Q."/>
            <person name="Xiao L."/>
            <person name="Rajput S."/>
            <person name="Deng P."/>
            <person name="Jia W."/>
            <person name="Huang R."/>
            <person name="Zhang M."/>
            <person name="Sun Y."/>
            <person name="Hu J."/>
            <person name="Fu X."/>
            <person name="Schnable P.S."/>
            <person name="Li F."/>
            <person name="Zhang H."/>
            <person name="Feng B."/>
            <person name="Zhu X."/>
            <person name="Liu R."/>
            <person name="Schnable J.C."/>
            <person name="Zhu J.-K."/>
            <person name="Zhang H."/>
        </authorList>
    </citation>
    <scope>NUCLEOTIDE SEQUENCE [LARGE SCALE GENOMIC DNA]</scope>
</reference>
<keyword evidence="3" id="KW-1185">Reference proteome</keyword>
<dbReference type="AlphaFoldDB" id="A0A3L6S7I7"/>
<dbReference type="PANTHER" id="PTHR33074">
    <property type="entry name" value="EXPRESSED PROTEIN-RELATED"/>
    <property type="match status" value="1"/>
</dbReference>
<dbReference type="OrthoDB" id="661431at2759"/>
<dbReference type="InterPro" id="IPR011676">
    <property type="entry name" value="DUF1618"/>
</dbReference>
<protein>
    <recommendedName>
        <fullName evidence="1">DUF1618 domain-containing protein</fullName>
    </recommendedName>
</protein>
<dbReference type="PANTHER" id="PTHR33074:SF72">
    <property type="entry name" value="DUF1618 DOMAIN-CONTAINING PROTEIN"/>
    <property type="match status" value="1"/>
</dbReference>
<dbReference type="EMBL" id="PQIB02000005">
    <property type="protein sequence ID" value="RLN15976.1"/>
    <property type="molecule type" value="Genomic_DNA"/>
</dbReference>
<evidence type="ECO:0000313" key="3">
    <source>
        <dbReference type="Proteomes" id="UP000275267"/>
    </source>
</evidence>
<evidence type="ECO:0000313" key="2">
    <source>
        <dbReference type="EMBL" id="RLN15976.1"/>
    </source>
</evidence>
<accession>A0A3L6S7I7</accession>